<dbReference type="InterPro" id="IPR036465">
    <property type="entry name" value="vWFA_dom_sf"/>
</dbReference>
<dbReference type="Gene3D" id="3.40.50.410">
    <property type="entry name" value="von Willebrand factor, type A domain"/>
    <property type="match status" value="1"/>
</dbReference>
<feature type="domain" description="VWFA" evidence="3">
    <location>
        <begin position="63"/>
        <end position="244"/>
    </location>
</feature>
<dbReference type="Pfam" id="PF00059">
    <property type="entry name" value="Lectin_C"/>
    <property type="match status" value="1"/>
</dbReference>
<evidence type="ECO:0008006" key="6">
    <source>
        <dbReference type="Google" id="ProtNLM"/>
    </source>
</evidence>
<dbReference type="Proteomes" id="UP000218231">
    <property type="component" value="Unassembled WGS sequence"/>
</dbReference>
<accession>A0A2A2L7U1</accession>
<feature type="signal peptide" evidence="1">
    <location>
        <begin position="1"/>
        <end position="17"/>
    </location>
</feature>
<reference evidence="4 5" key="1">
    <citation type="journal article" date="2017" name="Curr. Biol.">
        <title>Genome architecture and evolution of a unichromosomal asexual nematode.</title>
        <authorList>
            <person name="Fradin H."/>
            <person name="Zegar C."/>
            <person name="Gutwein M."/>
            <person name="Lucas J."/>
            <person name="Kovtun M."/>
            <person name="Corcoran D."/>
            <person name="Baugh L.R."/>
            <person name="Kiontke K."/>
            <person name="Gunsalus K."/>
            <person name="Fitch D.H."/>
            <person name="Piano F."/>
        </authorList>
    </citation>
    <scope>NUCLEOTIDE SEQUENCE [LARGE SCALE GENOMIC DNA]</scope>
    <source>
        <strain evidence="4">PF1309</strain>
    </source>
</reference>
<feature type="chain" id="PRO_5012787765" description="C-type lectin domain-containing protein" evidence="1">
    <location>
        <begin position="18"/>
        <end position="399"/>
    </location>
</feature>
<dbReference type="Pfam" id="PF00092">
    <property type="entry name" value="VWA"/>
    <property type="match status" value="1"/>
</dbReference>
<feature type="domain" description="C-type lectin" evidence="2">
    <location>
        <begin position="267"/>
        <end position="374"/>
    </location>
</feature>
<evidence type="ECO:0000313" key="4">
    <source>
        <dbReference type="EMBL" id="PAV82239.1"/>
    </source>
</evidence>
<evidence type="ECO:0000256" key="1">
    <source>
        <dbReference type="SAM" id="SignalP"/>
    </source>
</evidence>
<dbReference type="CDD" id="cd00037">
    <property type="entry name" value="CLECT"/>
    <property type="match status" value="1"/>
</dbReference>
<protein>
    <recommendedName>
        <fullName evidence="6">C-type lectin domain-containing protein</fullName>
    </recommendedName>
</protein>
<evidence type="ECO:0000259" key="2">
    <source>
        <dbReference type="PROSITE" id="PS50041"/>
    </source>
</evidence>
<keyword evidence="1" id="KW-0732">Signal</keyword>
<name>A0A2A2L7U1_9BILA</name>
<dbReference type="SUPFAM" id="SSF53300">
    <property type="entry name" value="vWA-like"/>
    <property type="match status" value="1"/>
</dbReference>
<dbReference type="SMART" id="SM00327">
    <property type="entry name" value="VWA"/>
    <property type="match status" value="1"/>
</dbReference>
<organism evidence="4 5">
    <name type="scientific">Diploscapter pachys</name>
    <dbReference type="NCBI Taxonomy" id="2018661"/>
    <lineage>
        <taxon>Eukaryota</taxon>
        <taxon>Metazoa</taxon>
        <taxon>Ecdysozoa</taxon>
        <taxon>Nematoda</taxon>
        <taxon>Chromadorea</taxon>
        <taxon>Rhabditida</taxon>
        <taxon>Rhabditina</taxon>
        <taxon>Rhabditomorpha</taxon>
        <taxon>Rhabditoidea</taxon>
        <taxon>Rhabditidae</taxon>
        <taxon>Diploscapter</taxon>
    </lineage>
</organism>
<gene>
    <name evidence="4" type="ORF">WR25_21821</name>
</gene>
<dbReference type="PROSITE" id="PS50234">
    <property type="entry name" value="VWFA"/>
    <property type="match status" value="1"/>
</dbReference>
<dbReference type="InterPro" id="IPR016187">
    <property type="entry name" value="CTDL_fold"/>
</dbReference>
<dbReference type="PANTHER" id="PTHR31024:SF3">
    <property type="entry name" value="C-TYPE LECTIN-RELATED"/>
    <property type="match status" value="1"/>
</dbReference>
<dbReference type="Gene3D" id="3.10.100.10">
    <property type="entry name" value="Mannose-Binding Protein A, subunit A"/>
    <property type="match status" value="1"/>
</dbReference>
<dbReference type="InterPro" id="IPR001304">
    <property type="entry name" value="C-type_lectin-like"/>
</dbReference>
<dbReference type="InterPro" id="IPR016186">
    <property type="entry name" value="C-type_lectin-like/link_sf"/>
</dbReference>
<dbReference type="EMBL" id="LIAE01007073">
    <property type="protein sequence ID" value="PAV82239.1"/>
    <property type="molecule type" value="Genomic_DNA"/>
</dbReference>
<proteinExistence type="predicted"/>
<evidence type="ECO:0000259" key="3">
    <source>
        <dbReference type="PROSITE" id="PS50234"/>
    </source>
</evidence>
<dbReference type="SMART" id="SM00034">
    <property type="entry name" value="CLECT"/>
    <property type="match status" value="1"/>
</dbReference>
<dbReference type="PANTHER" id="PTHR31024">
    <property type="entry name" value="C-TYPE LECTIN"/>
    <property type="match status" value="1"/>
</dbReference>
<dbReference type="AlphaFoldDB" id="A0A2A2L7U1"/>
<evidence type="ECO:0000313" key="5">
    <source>
        <dbReference type="Proteomes" id="UP000218231"/>
    </source>
</evidence>
<comment type="caution">
    <text evidence="4">The sequence shown here is derived from an EMBL/GenBank/DDBJ whole genome shotgun (WGS) entry which is preliminary data.</text>
</comment>
<keyword evidence="5" id="KW-1185">Reference proteome</keyword>
<dbReference type="STRING" id="2018661.A0A2A2L7U1"/>
<dbReference type="SUPFAM" id="SSF56436">
    <property type="entry name" value="C-type lectin-like"/>
    <property type="match status" value="1"/>
</dbReference>
<dbReference type="PROSITE" id="PS50041">
    <property type="entry name" value="C_TYPE_LECTIN_2"/>
    <property type="match status" value="1"/>
</dbReference>
<dbReference type="InterPro" id="IPR002035">
    <property type="entry name" value="VWF_A"/>
</dbReference>
<dbReference type="OrthoDB" id="5862648at2759"/>
<sequence>MHKSIILALFAVAYANAQWTTAESTTMMGQSEGSTAPMWGTTVGPTSGPTPNCGCSPQNIWLDIFFAIDSSDAMTSGGLDSAMSYILSALARMTIGQQIGQYTRVGFIFYSANTTVQSDLRYFNSTDSLFDTFNNPSTYWQGDHGTNIEGAIKAATTLFDTNKGHRANTKRVLVILASSYTNGDYHDPIQAATTFKNDGGKIIAIEYVQVHGAQVPNLRDIASPGYFLSNSQQDLHVNDLIQLFCYANCFCTTNYLPYGNGGAYDVPMGGCYYAVTITSIERLTETTCFRDHLNGTLPVIEDVGKSNFINNLFASRSQYWIGLKRASTGSPWQWVDGSSMSYQSWGSGEPSSNGNCVMATIQSGFSVTWYAKDCTANDYMYACQTTPCSTDKYCTDTIS</sequence>